<evidence type="ECO:0000313" key="3">
    <source>
        <dbReference type="Proteomes" id="UP000037109"/>
    </source>
</evidence>
<sequence length="160" mass="18109">MQPFDHWNTWKDVASQSFGFSFASVNPDGTPHVTPIGSLILSKNEPKGLYFQIFTSQMTRNLEWNNRVCILAINSSRWFLLRSFLSRKFKTPPGVRLSGTVGEKRIATEDEIQSLKESLGLLGRFLKTGPGGLNIKYVREIHFDSVKPVYVGKLTKGLFE</sequence>
<evidence type="ECO:0000313" key="2">
    <source>
        <dbReference type="EMBL" id="KON88180.1"/>
    </source>
</evidence>
<gene>
    <name evidence="2" type="ORF">AF332_16125</name>
</gene>
<dbReference type="RefSeq" id="WP_053435552.1">
    <property type="nucleotide sequence ID" value="NZ_LGUF01000007.1"/>
</dbReference>
<proteinExistence type="predicted"/>
<organism evidence="2 3">
    <name type="scientific">Sporosarcina globispora</name>
    <name type="common">Bacillus globisporus</name>
    <dbReference type="NCBI Taxonomy" id="1459"/>
    <lineage>
        <taxon>Bacteria</taxon>
        <taxon>Bacillati</taxon>
        <taxon>Bacillota</taxon>
        <taxon>Bacilli</taxon>
        <taxon>Bacillales</taxon>
        <taxon>Caryophanaceae</taxon>
        <taxon>Sporosarcina</taxon>
    </lineage>
</organism>
<dbReference type="Pfam" id="PF01243">
    <property type="entry name" value="PNPOx_N"/>
    <property type="match status" value="1"/>
</dbReference>
<dbReference type="EMBL" id="LGUF01000007">
    <property type="protein sequence ID" value="KON88180.1"/>
    <property type="molecule type" value="Genomic_DNA"/>
</dbReference>
<dbReference type="SUPFAM" id="SSF50475">
    <property type="entry name" value="FMN-binding split barrel"/>
    <property type="match status" value="1"/>
</dbReference>
<dbReference type="STRING" id="1459.AF332_16125"/>
<protein>
    <recommendedName>
        <fullName evidence="1">Pyridoxamine 5'-phosphate oxidase N-terminal domain-containing protein</fullName>
    </recommendedName>
</protein>
<dbReference type="Proteomes" id="UP000037109">
    <property type="component" value="Unassembled WGS sequence"/>
</dbReference>
<dbReference type="Gene3D" id="2.30.110.10">
    <property type="entry name" value="Electron Transport, Fmn-binding Protein, Chain A"/>
    <property type="match status" value="1"/>
</dbReference>
<dbReference type="AlphaFoldDB" id="A0A0M0GE31"/>
<evidence type="ECO:0000259" key="1">
    <source>
        <dbReference type="Pfam" id="PF01243"/>
    </source>
</evidence>
<name>A0A0M0GE31_SPOGL</name>
<dbReference type="PATRIC" id="fig|1459.3.peg.3518"/>
<dbReference type="InterPro" id="IPR012349">
    <property type="entry name" value="Split_barrel_FMN-bd"/>
</dbReference>
<feature type="domain" description="Pyridoxamine 5'-phosphate oxidase N-terminal" evidence="1">
    <location>
        <begin position="20"/>
        <end position="101"/>
    </location>
</feature>
<keyword evidence="3" id="KW-1185">Reference proteome</keyword>
<comment type="caution">
    <text evidence="2">The sequence shown here is derived from an EMBL/GenBank/DDBJ whole genome shotgun (WGS) entry which is preliminary data.</text>
</comment>
<accession>A0A0M0GE31</accession>
<dbReference type="InterPro" id="IPR011576">
    <property type="entry name" value="Pyridox_Oxase_N"/>
</dbReference>
<reference evidence="3" key="1">
    <citation type="submission" date="2015-07" db="EMBL/GenBank/DDBJ databases">
        <title>Fjat-10036 dsm4.</title>
        <authorList>
            <person name="Liu B."/>
            <person name="Wang J."/>
            <person name="Zhu Y."/>
            <person name="Liu G."/>
            <person name="Chen Q."/>
            <person name="Chen Z."/>
            <person name="Lan J."/>
            <person name="Che J."/>
            <person name="Ge C."/>
            <person name="Shi H."/>
            <person name="Pan Z."/>
            <person name="Liu X."/>
        </authorList>
    </citation>
    <scope>NUCLEOTIDE SEQUENCE [LARGE SCALE GENOMIC DNA]</scope>
    <source>
        <strain evidence="3">DSM 4</strain>
    </source>
</reference>